<organism evidence="2 3">
    <name type="scientific">Fluviicoccus keumensis</name>
    <dbReference type="NCBI Taxonomy" id="1435465"/>
    <lineage>
        <taxon>Bacteria</taxon>
        <taxon>Pseudomonadati</taxon>
        <taxon>Pseudomonadota</taxon>
        <taxon>Gammaproteobacteria</taxon>
        <taxon>Moraxellales</taxon>
        <taxon>Moraxellaceae</taxon>
        <taxon>Fluviicoccus</taxon>
    </lineage>
</organism>
<feature type="domain" description="Cyclic nucleotide-binding" evidence="1">
    <location>
        <begin position="39"/>
        <end position="124"/>
    </location>
</feature>
<name>A0A4Q7Z4M4_9GAMM</name>
<dbReference type="CDD" id="cd00038">
    <property type="entry name" value="CAP_ED"/>
    <property type="match status" value="1"/>
</dbReference>
<dbReference type="SUPFAM" id="SSF51206">
    <property type="entry name" value="cAMP-binding domain-like"/>
    <property type="match status" value="1"/>
</dbReference>
<dbReference type="PANTHER" id="PTHR24567">
    <property type="entry name" value="CRP FAMILY TRANSCRIPTIONAL REGULATORY PROTEIN"/>
    <property type="match status" value="1"/>
</dbReference>
<protein>
    <submittedName>
        <fullName evidence="2">CRP-like cAMP-binding protein</fullName>
    </submittedName>
</protein>
<comment type="caution">
    <text evidence="2">The sequence shown here is derived from an EMBL/GenBank/DDBJ whole genome shotgun (WGS) entry which is preliminary data.</text>
</comment>
<sequence>MTTADHDETDSPEARLARALNRISPLAAEDLALLTPLHRSYWPRGSHVLRAGETAKQVSFVVSGALREYYVLPDGHERTRSFNLPGDFAGSMSDLLAASPSRTWVTAETQTTLISADWSVYRQLTENNPAWARFARRMAEELYLRKVEREYELLALDAAARYQRTLLRWPDLETLFTQRDIASYIGITPVHLSRLRGRSEQDPSGSR</sequence>
<evidence type="ECO:0000313" key="3">
    <source>
        <dbReference type="Proteomes" id="UP000292423"/>
    </source>
</evidence>
<evidence type="ECO:0000313" key="2">
    <source>
        <dbReference type="EMBL" id="RZU45342.1"/>
    </source>
</evidence>
<gene>
    <name evidence="2" type="ORF">EV700_2161</name>
</gene>
<dbReference type="PROSITE" id="PS50042">
    <property type="entry name" value="CNMP_BINDING_3"/>
    <property type="match status" value="1"/>
</dbReference>
<keyword evidence="3" id="KW-1185">Reference proteome</keyword>
<dbReference type="InterPro" id="IPR014710">
    <property type="entry name" value="RmlC-like_jellyroll"/>
</dbReference>
<evidence type="ECO:0000259" key="1">
    <source>
        <dbReference type="PROSITE" id="PS50042"/>
    </source>
</evidence>
<reference evidence="2 3" key="1">
    <citation type="submission" date="2019-02" db="EMBL/GenBank/DDBJ databases">
        <title>Genomic Encyclopedia of Type Strains, Phase IV (KMG-IV): sequencing the most valuable type-strain genomes for metagenomic binning, comparative biology and taxonomic classification.</title>
        <authorList>
            <person name="Goeker M."/>
        </authorList>
    </citation>
    <scope>NUCLEOTIDE SEQUENCE [LARGE SCALE GENOMIC DNA]</scope>
    <source>
        <strain evidence="2 3">DSM 105135</strain>
    </source>
</reference>
<dbReference type="InterPro" id="IPR018490">
    <property type="entry name" value="cNMP-bd_dom_sf"/>
</dbReference>
<dbReference type="Gene3D" id="2.60.120.10">
    <property type="entry name" value="Jelly Rolls"/>
    <property type="match status" value="1"/>
</dbReference>
<dbReference type="GO" id="GO:0003700">
    <property type="term" value="F:DNA-binding transcription factor activity"/>
    <property type="evidence" value="ECO:0007669"/>
    <property type="project" value="TreeGrafter"/>
</dbReference>
<dbReference type="Proteomes" id="UP000292423">
    <property type="component" value="Unassembled WGS sequence"/>
</dbReference>
<accession>A0A4Q7Z4M4</accession>
<dbReference type="PANTHER" id="PTHR24567:SF76">
    <property type="entry name" value="CYCLIC NUCLEOTIDE-BINDING DOMAIN PROTEIN"/>
    <property type="match status" value="1"/>
</dbReference>
<dbReference type="InterPro" id="IPR050397">
    <property type="entry name" value="Env_Response_Regulators"/>
</dbReference>
<dbReference type="OrthoDB" id="9798104at2"/>
<dbReference type="RefSeq" id="WP_130413574.1">
    <property type="nucleotide sequence ID" value="NZ_SHKX01000012.1"/>
</dbReference>
<dbReference type="Pfam" id="PF00027">
    <property type="entry name" value="cNMP_binding"/>
    <property type="match status" value="1"/>
</dbReference>
<dbReference type="InterPro" id="IPR000595">
    <property type="entry name" value="cNMP-bd_dom"/>
</dbReference>
<dbReference type="AlphaFoldDB" id="A0A4Q7Z4M4"/>
<proteinExistence type="predicted"/>
<dbReference type="SMART" id="SM00100">
    <property type="entry name" value="cNMP"/>
    <property type="match status" value="1"/>
</dbReference>
<dbReference type="GO" id="GO:0005829">
    <property type="term" value="C:cytosol"/>
    <property type="evidence" value="ECO:0007669"/>
    <property type="project" value="TreeGrafter"/>
</dbReference>
<dbReference type="EMBL" id="SHKX01000012">
    <property type="protein sequence ID" value="RZU45342.1"/>
    <property type="molecule type" value="Genomic_DNA"/>
</dbReference>